<dbReference type="EMBL" id="VCAU01000026">
    <property type="protein sequence ID" value="KAF9890515.1"/>
    <property type="molecule type" value="Genomic_DNA"/>
</dbReference>
<proteinExistence type="predicted"/>
<sequence>MKVYIVLAALVVNAMAYNAVREQPCRADEVYNECGSLCHPTCENIDDPPEVCPAICVAGCYCADPLLRSVDEACVPEKECPAQ</sequence>
<evidence type="ECO:0000256" key="1">
    <source>
        <dbReference type="ARBA" id="ARBA00022690"/>
    </source>
</evidence>
<dbReference type="Pfam" id="PF01826">
    <property type="entry name" value="TIL"/>
    <property type="match status" value="1"/>
</dbReference>
<organism evidence="5 6">
    <name type="scientific">Aspergillus nanangensis</name>
    <dbReference type="NCBI Taxonomy" id="2582783"/>
    <lineage>
        <taxon>Eukaryota</taxon>
        <taxon>Fungi</taxon>
        <taxon>Dikarya</taxon>
        <taxon>Ascomycota</taxon>
        <taxon>Pezizomycotina</taxon>
        <taxon>Eurotiomycetes</taxon>
        <taxon>Eurotiomycetidae</taxon>
        <taxon>Eurotiales</taxon>
        <taxon>Aspergillaceae</taxon>
        <taxon>Aspergillus</taxon>
        <taxon>Aspergillus subgen. Circumdati</taxon>
    </lineage>
</organism>
<keyword evidence="2" id="KW-1015">Disulfide bond</keyword>
<keyword evidence="6" id="KW-1185">Reference proteome</keyword>
<dbReference type="InterPro" id="IPR036084">
    <property type="entry name" value="Ser_inhib-like_sf"/>
</dbReference>
<dbReference type="Gene3D" id="2.10.25.10">
    <property type="entry name" value="Laminin"/>
    <property type="match status" value="1"/>
</dbReference>
<dbReference type="InterPro" id="IPR002919">
    <property type="entry name" value="TIL_dom"/>
</dbReference>
<protein>
    <recommendedName>
        <fullName evidence="4">TIL domain-containing protein</fullName>
    </recommendedName>
</protein>
<evidence type="ECO:0000256" key="2">
    <source>
        <dbReference type="ARBA" id="ARBA00023157"/>
    </source>
</evidence>
<dbReference type="SUPFAM" id="SSF57567">
    <property type="entry name" value="Serine protease inhibitors"/>
    <property type="match status" value="1"/>
</dbReference>
<dbReference type="GO" id="GO:0030414">
    <property type="term" value="F:peptidase inhibitor activity"/>
    <property type="evidence" value="ECO:0007669"/>
    <property type="project" value="UniProtKB-KW"/>
</dbReference>
<feature type="chain" id="PRO_5042082374" description="TIL domain-containing protein" evidence="3">
    <location>
        <begin position="17"/>
        <end position="83"/>
    </location>
</feature>
<dbReference type="Proteomes" id="UP001194746">
    <property type="component" value="Unassembled WGS sequence"/>
</dbReference>
<feature type="signal peptide" evidence="3">
    <location>
        <begin position="1"/>
        <end position="16"/>
    </location>
</feature>
<reference evidence="5" key="2">
    <citation type="submission" date="2020-02" db="EMBL/GenBank/DDBJ databases">
        <authorList>
            <person name="Gilchrist C.L.M."/>
            <person name="Chooi Y.-H."/>
        </authorList>
    </citation>
    <scope>NUCLEOTIDE SEQUENCE</scope>
    <source>
        <strain evidence="5">MST-FP2251</strain>
    </source>
</reference>
<dbReference type="PANTHER" id="PTHR23259:SF82">
    <property type="entry name" value="SERINE PROTEASE INHIBITOR 1 PROTEIN"/>
    <property type="match status" value="1"/>
</dbReference>
<evidence type="ECO:0000259" key="4">
    <source>
        <dbReference type="Pfam" id="PF01826"/>
    </source>
</evidence>
<evidence type="ECO:0000256" key="3">
    <source>
        <dbReference type="SAM" id="SignalP"/>
    </source>
</evidence>
<dbReference type="InterPro" id="IPR051368">
    <property type="entry name" value="SerProtInhib-TIL_Domain"/>
</dbReference>
<comment type="caution">
    <text evidence="5">The sequence shown here is derived from an EMBL/GenBank/DDBJ whole genome shotgun (WGS) entry which is preliminary data.</text>
</comment>
<reference evidence="5" key="1">
    <citation type="journal article" date="2019" name="Beilstein J. Org. Chem.">
        <title>Nanangenines: drimane sesquiterpenoids as the dominant metabolite cohort of a novel Australian fungus, Aspergillus nanangensis.</title>
        <authorList>
            <person name="Lacey H.J."/>
            <person name="Gilchrist C.L.M."/>
            <person name="Crombie A."/>
            <person name="Kalaitzis J.A."/>
            <person name="Vuong D."/>
            <person name="Rutledge P.J."/>
            <person name="Turner P."/>
            <person name="Pitt J.I."/>
            <person name="Lacey E."/>
            <person name="Chooi Y.H."/>
            <person name="Piggott A.M."/>
        </authorList>
    </citation>
    <scope>NUCLEOTIDE SEQUENCE</scope>
    <source>
        <strain evidence="5">MST-FP2251</strain>
    </source>
</reference>
<gene>
    <name evidence="5" type="ORF">FE257_005920</name>
</gene>
<keyword evidence="1" id="KW-0646">Protease inhibitor</keyword>
<evidence type="ECO:0000313" key="5">
    <source>
        <dbReference type="EMBL" id="KAF9890515.1"/>
    </source>
</evidence>
<dbReference type="AlphaFoldDB" id="A0AAD4GVB8"/>
<evidence type="ECO:0000313" key="6">
    <source>
        <dbReference type="Proteomes" id="UP001194746"/>
    </source>
</evidence>
<keyword evidence="3" id="KW-0732">Signal</keyword>
<feature type="domain" description="TIL" evidence="4">
    <location>
        <begin position="25"/>
        <end position="80"/>
    </location>
</feature>
<dbReference type="CDD" id="cd19941">
    <property type="entry name" value="TIL"/>
    <property type="match status" value="1"/>
</dbReference>
<name>A0AAD4GVB8_ASPNN</name>
<dbReference type="PANTHER" id="PTHR23259">
    <property type="entry name" value="RIDDLE"/>
    <property type="match status" value="1"/>
</dbReference>
<accession>A0AAD4GVB8</accession>